<evidence type="ECO:0000256" key="4">
    <source>
        <dbReference type="PROSITE-ProRule" id="PRU00339"/>
    </source>
</evidence>
<feature type="repeat" description="TPR" evidence="4">
    <location>
        <begin position="132"/>
        <end position="165"/>
    </location>
</feature>
<accession>A0ABQ6P9J1</accession>
<keyword evidence="9" id="KW-1185">Reference proteome</keyword>
<comment type="caution">
    <text evidence="8">The sequence shown here is derived from an EMBL/GenBank/DDBJ whole genome shotgun (WGS) entry which is preliminary data.</text>
</comment>
<sequence length="394" mass="41603">MSKADQTPQSATPAPQIWRNAAIGVVSVAAIIGGGIGIYRAQRPAELAAAVAEPPRPEMTPVVFDSAPPMVDASASAAAVVPAAPAGTSAGSGANAGAGAAPDPTPTPEPSPVVDDTITRMEERLAEKKDDVQGWRMLGWAYFQNERYKDAARALRKATALDPEHAETFSFLGEALVLANNHEGQMPRAARLAFDKALALDPKNPRARYFRALSLDLAGQHRRALRAWFAQLSETPPDAPYASDIRAVIRSVGKRHHIEVEKRLAIADAEARSPKVAKEAAHTKAAERRKGALPGPASAELKTASGPRQSGVASAASGAKDAMARGMVDGLEARLARNPANVDGWILLIRSRVHQNEPARARKALAEGLAAFRTRPAEAAKLRDAAARLGVSEN</sequence>
<feature type="region of interest" description="Disordered" evidence="5">
    <location>
        <begin position="85"/>
        <end position="114"/>
    </location>
</feature>
<evidence type="ECO:0000256" key="5">
    <source>
        <dbReference type="SAM" id="MobiDB-lite"/>
    </source>
</evidence>
<keyword evidence="6" id="KW-0472">Membrane</keyword>
<feature type="compositionally biased region" description="Low complexity" evidence="5">
    <location>
        <begin position="85"/>
        <end position="102"/>
    </location>
</feature>
<evidence type="ECO:0000256" key="3">
    <source>
        <dbReference type="ARBA" id="ARBA00022803"/>
    </source>
</evidence>
<dbReference type="InterPro" id="IPR019734">
    <property type="entry name" value="TPR_rpt"/>
</dbReference>
<evidence type="ECO:0000256" key="6">
    <source>
        <dbReference type="SAM" id="Phobius"/>
    </source>
</evidence>
<reference evidence="8 9" key="1">
    <citation type="submission" date="2023-06" db="EMBL/GenBank/DDBJ databases">
        <title>Draft genome sequence of Novosphingobium sp. strain IK01.</title>
        <authorList>
            <person name="Hatamoto M."/>
            <person name="Ikarashi T."/>
            <person name="Yamaguchi T."/>
        </authorList>
    </citation>
    <scope>NUCLEOTIDE SEQUENCE [LARGE SCALE GENOMIC DNA]</scope>
    <source>
        <strain evidence="8 9">IK01</strain>
    </source>
</reference>
<evidence type="ECO:0000256" key="2">
    <source>
        <dbReference type="ARBA" id="ARBA00022748"/>
    </source>
</evidence>
<dbReference type="SMART" id="SM00028">
    <property type="entry name" value="TPR"/>
    <property type="match status" value="3"/>
</dbReference>
<dbReference type="Pfam" id="PF23914">
    <property type="entry name" value="TPR_CcmH_CycH"/>
    <property type="match status" value="1"/>
</dbReference>
<keyword evidence="6" id="KW-1133">Transmembrane helix</keyword>
<keyword evidence="2" id="KW-0201">Cytochrome c-type biogenesis</keyword>
<keyword evidence="3 4" id="KW-0802">TPR repeat</keyword>
<dbReference type="PROSITE" id="PS50005">
    <property type="entry name" value="TPR"/>
    <property type="match status" value="1"/>
</dbReference>
<feature type="domain" description="Cytochrome c-type biogenesis protein H TPR" evidence="7">
    <location>
        <begin position="123"/>
        <end position="240"/>
    </location>
</feature>
<proteinExistence type="predicted"/>
<dbReference type="InterPro" id="IPR051263">
    <property type="entry name" value="C-type_cytochrome_biogenesis"/>
</dbReference>
<evidence type="ECO:0000256" key="1">
    <source>
        <dbReference type="ARBA" id="ARBA00022737"/>
    </source>
</evidence>
<evidence type="ECO:0000259" key="7">
    <source>
        <dbReference type="Pfam" id="PF23914"/>
    </source>
</evidence>
<name>A0ABQ6P9J1_9SPHN</name>
<dbReference type="Gene3D" id="1.25.40.10">
    <property type="entry name" value="Tetratricopeptide repeat domain"/>
    <property type="match status" value="1"/>
</dbReference>
<dbReference type="PANTHER" id="PTHR47870">
    <property type="entry name" value="CYTOCHROME C-TYPE BIOGENESIS PROTEIN CCMH"/>
    <property type="match status" value="1"/>
</dbReference>
<feature type="region of interest" description="Disordered" evidence="5">
    <location>
        <begin position="271"/>
        <end position="319"/>
    </location>
</feature>
<feature type="compositionally biased region" description="Basic and acidic residues" evidence="5">
    <location>
        <begin position="271"/>
        <end position="290"/>
    </location>
</feature>
<gene>
    <name evidence="8" type="ORF">NUTIK01_22330</name>
</gene>
<dbReference type="SUPFAM" id="SSF48452">
    <property type="entry name" value="TPR-like"/>
    <property type="match status" value="1"/>
</dbReference>
<keyword evidence="1" id="KW-0677">Repeat</keyword>
<dbReference type="EMBL" id="BTFW01000001">
    <property type="protein sequence ID" value="GMM61456.1"/>
    <property type="molecule type" value="Genomic_DNA"/>
</dbReference>
<organism evidence="8 9">
    <name type="scientific">Novosphingobium pituita</name>
    <dbReference type="NCBI Taxonomy" id="3056842"/>
    <lineage>
        <taxon>Bacteria</taxon>
        <taxon>Pseudomonadati</taxon>
        <taxon>Pseudomonadota</taxon>
        <taxon>Alphaproteobacteria</taxon>
        <taxon>Sphingomonadales</taxon>
        <taxon>Sphingomonadaceae</taxon>
        <taxon>Novosphingobium</taxon>
    </lineage>
</organism>
<dbReference type="PANTHER" id="PTHR47870:SF1">
    <property type="entry name" value="CYTOCHROME C-TYPE BIOGENESIS PROTEIN CCMH"/>
    <property type="match status" value="1"/>
</dbReference>
<dbReference type="Proteomes" id="UP001187221">
    <property type="component" value="Unassembled WGS sequence"/>
</dbReference>
<dbReference type="InterPro" id="IPR011990">
    <property type="entry name" value="TPR-like_helical_dom_sf"/>
</dbReference>
<keyword evidence="6" id="KW-0812">Transmembrane</keyword>
<evidence type="ECO:0000313" key="9">
    <source>
        <dbReference type="Proteomes" id="UP001187221"/>
    </source>
</evidence>
<feature type="compositionally biased region" description="Low complexity" evidence="5">
    <location>
        <begin position="310"/>
        <end position="319"/>
    </location>
</feature>
<dbReference type="InterPro" id="IPR056413">
    <property type="entry name" value="TPR_CcmH_CycH"/>
</dbReference>
<feature type="transmembrane region" description="Helical" evidence="6">
    <location>
        <begin position="21"/>
        <end position="39"/>
    </location>
</feature>
<protein>
    <recommendedName>
        <fullName evidence="7">Cytochrome c-type biogenesis protein H TPR domain-containing protein</fullName>
    </recommendedName>
</protein>
<evidence type="ECO:0000313" key="8">
    <source>
        <dbReference type="EMBL" id="GMM61456.1"/>
    </source>
</evidence>